<accession>A0A1U9WUG9</accession>
<sequence length="409" mass="46233">MVLDGSGKRTILVSTGKESRYRPRTRRRPTCKTMSKINSKQSSITRSNRKTTNKGNKQNNTSNINGSLNVLHVRRKELWFTISQVGNLSLDFDWTTYPQWFGKMANLYENYEMHEVRINWISSYSKLSTGSFIISYNSNPNDQFSYEAAIMLAQQGARSCQISSNGQITIPKNAFTRTPSKRPCRGQDSWIFELITKVEAQEAAPIQVFIEYDVTFRVPQLTPETVSATFNNWSSGSTTHESNGRARFVKFQGKDFLVIKKLLGEVIQIILRCASNKPTLKFYNGNSVREIFNAIAEGEEDTRNCSFTECTYETEYDQSKSMYKSYILASTGGKIEDFPSIAKCWTNYNISTNAFNKKVTSQQIAYDHINAEGLLGAGPLNMLFQKGTAIVMDLGQNPDLIHSLLVSAK</sequence>
<feature type="region of interest" description="Disordered" evidence="1">
    <location>
        <begin position="17"/>
        <end position="65"/>
    </location>
</feature>
<organism evidence="2">
    <name type="scientific">Statovirus A2</name>
    <dbReference type="NCBI Taxonomy" id="1964818"/>
    <lineage>
        <taxon>Viruses</taxon>
        <taxon>Statovirus</taxon>
    </lineage>
</organism>
<dbReference type="Gene3D" id="2.60.120.20">
    <property type="match status" value="1"/>
</dbReference>
<dbReference type="SUPFAM" id="SSF88633">
    <property type="entry name" value="Positive stranded ssRNA viruses"/>
    <property type="match status" value="1"/>
</dbReference>
<feature type="compositionally biased region" description="Low complexity" evidence="1">
    <location>
        <begin position="53"/>
        <end position="65"/>
    </location>
</feature>
<feature type="compositionally biased region" description="Polar residues" evidence="1">
    <location>
        <begin position="32"/>
        <end position="46"/>
    </location>
</feature>
<dbReference type="GO" id="GO:0019028">
    <property type="term" value="C:viral capsid"/>
    <property type="evidence" value="ECO:0007669"/>
    <property type="project" value="UniProtKB-KW"/>
</dbReference>
<keyword evidence="2" id="KW-0946">Virion</keyword>
<dbReference type="EMBL" id="KX792977">
    <property type="protein sequence ID" value="AQY59896.1"/>
    <property type="molecule type" value="Genomic_RNA"/>
</dbReference>
<keyword evidence="2" id="KW-0167">Capsid protein</keyword>
<reference evidence="2" key="1">
    <citation type="journal article" date="2017" name="Virology">
        <title>Statoviruses, A novel taxon of RNA viruses present in the gastrointestinal tracts of diverse mammals.</title>
        <authorList>
            <person name="Janowski A.B."/>
            <person name="Krishnamurthy S.R."/>
            <person name="Lim E.S."/>
            <person name="Zhao G."/>
            <person name="Brenchley J.M."/>
            <person name="Barouch D.H."/>
            <person name="Thakwalakwa C."/>
            <person name="Manary M.J."/>
            <person name="Holtz L.R."/>
            <person name="Wang D."/>
        </authorList>
    </citation>
    <scope>NUCLEOTIDE SEQUENCE</scope>
</reference>
<protein>
    <submittedName>
        <fullName evidence="2">Coat protein</fullName>
    </submittedName>
</protein>
<evidence type="ECO:0000256" key="1">
    <source>
        <dbReference type="SAM" id="MobiDB-lite"/>
    </source>
</evidence>
<dbReference type="InterPro" id="IPR029053">
    <property type="entry name" value="Viral_coat"/>
</dbReference>
<proteinExistence type="predicted"/>
<evidence type="ECO:0000313" key="2">
    <source>
        <dbReference type="EMBL" id="AQY59896.1"/>
    </source>
</evidence>
<name>A0A1U9WUG9_9VIRU</name>